<evidence type="ECO:0000313" key="1">
    <source>
        <dbReference type="EMBL" id="SFN24663.1"/>
    </source>
</evidence>
<reference evidence="2" key="1">
    <citation type="submission" date="2016-10" db="EMBL/GenBank/DDBJ databases">
        <authorList>
            <person name="Varghese N."/>
            <person name="Submissions S."/>
        </authorList>
    </citation>
    <scope>NUCLEOTIDE SEQUENCE [LARGE SCALE GENOMIC DNA]</scope>
    <source>
        <strain evidence="2">Nm44</strain>
    </source>
</reference>
<dbReference type="Proteomes" id="UP000183287">
    <property type="component" value="Unassembled WGS sequence"/>
</dbReference>
<name>A0A1I4XGP8_9PROT</name>
<organism evidence="1 2">
    <name type="scientific">Nitrosomonas communis</name>
    <dbReference type="NCBI Taxonomy" id="44574"/>
    <lineage>
        <taxon>Bacteria</taxon>
        <taxon>Pseudomonadati</taxon>
        <taxon>Pseudomonadota</taxon>
        <taxon>Betaproteobacteria</taxon>
        <taxon>Nitrosomonadales</taxon>
        <taxon>Nitrosomonadaceae</taxon>
        <taxon>Nitrosomonas</taxon>
    </lineage>
</organism>
<protein>
    <submittedName>
        <fullName evidence="1">Uncharacterized protein</fullName>
    </submittedName>
</protein>
<accession>A0A1I4XGP8</accession>
<dbReference type="EMBL" id="FOUB01000155">
    <property type="protein sequence ID" value="SFN24663.1"/>
    <property type="molecule type" value="Genomic_DNA"/>
</dbReference>
<sequence length="248" mass="28230">MAAKPKLSPEQWANVRGRWEGNERKGFTWLVDELKLDVSPQAIRKIATREGWTKKEVEKTKPVKGELKVSKVTDNHGKVTTVTQKPSKSNHVAIKEVLKKVLKKLPVGRPTLYKEEYAEQAYRMCLLGAIDVELANFFGVNKDTIYEWKKVYSEFSVSIKKGKMIADAEVAFSLFKSATGQHYVTEDKLFDGKVVTLKKQIPRIFLPSDFGYSIAGRRTGKIKLSLRIMPISMPSHLKKNLMQSTRML</sequence>
<dbReference type="RefSeq" id="WP_074907585.1">
    <property type="nucleotide sequence ID" value="NZ_FOUB01000155.1"/>
</dbReference>
<dbReference type="OrthoDB" id="5868871at2"/>
<gene>
    <name evidence="1" type="ORF">SAMN05421863_11552</name>
</gene>
<keyword evidence="2" id="KW-1185">Reference proteome</keyword>
<proteinExistence type="predicted"/>
<evidence type="ECO:0000313" key="2">
    <source>
        <dbReference type="Proteomes" id="UP000183287"/>
    </source>
</evidence>
<dbReference type="AlphaFoldDB" id="A0A1I4XGP8"/>